<reference evidence="2" key="1">
    <citation type="submission" date="2023-06" db="EMBL/GenBank/DDBJ databases">
        <title>Genome-scale phylogeny and comparative genomics of the fungal order Sordariales.</title>
        <authorList>
            <consortium name="Lawrence Berkeley National Laboratory"/>
            <person name="Hensen N."/>
            <person name="Bonometti L."/>
            <person name="Westerberg I."/>
            <person name="Brannstrom I.O."/>
            <person name="Guillou S."/>
            <person name="Cros-Aarteil S."/>
            <person name="Calhoun S."/>
            <person name="Haridas S."/>
            <person name="Kuo A."/>
            <person name="Mondo S."/>
            <person name="Pangilinan J."/>
            <person name="Riley R."/>
            <person name="Labutti K."/>
            <person name="Andreopoulos B."/>
            <person name="Lipzen A."/>
            <person name="Chen C."/>
            <person name="Yanf M."/>
            <person name="Daum C."/>
            <person name="Ng V."/>
            <person name="Clum A."/>
            <person name="Steindorff A."/>
            <person name="Ohm R."/>
            <person name="Martin F."/>
            <person name="Silar P."/>
            <person name="Natvig D."/>
            <person name="Lalanne C."/>
            <person name="Gautier V."/>
            <person name="Ament-Velasquez S.L."/>
            <person name="Kruys A."/>
            <person name="Hutchinson M.I."/>
            <person name="Powell A.J."/>
            <person name="Barry K."/>
            <person name="Miller A.N."/>
            <person name="Grigoriev I.V."/>
            <person name="Debuchy R."/>
            <person name="Gladieux P."/>
            <person name="Thoren M.H."/>
            <person name="Johannesson H."/>
        </authorList>
    </citation>
    <scope>NUCLEOTIDE SEQUENCE</scope>
    <source>
        <strain evidence="2">CBS 307.81</strain>
    </source>
</reference>
<keyword evidence="3" id="KW-1185">Reference proteome</keyword>
<dbReference type="InterPro" id="IPR029056">
    <property type="entry name" value="Ribokinase-like"/>
</dbReference>
<dbReference type="PANTHER" id="PTHR47098:SF1">
    <property type="entry name" value="PFKB FAMILY CARBOHYDRATE KINASE SUPERFAMILY (AFU_ORTHOLOGUE AFUA_4G09500)"/>
    <property type="match status" value="1"/>
</dbReference>
<dbReference type="PANTHER" id="PTHR47098">
    <property type="entry name" value="PROTEIN MAK32"/>
    <property type="match status" value="1"/>
</dbReference>
<dbReference type="Pfam" id="PF00294">
    <property type="entry name" value="PfkB"/>
    <property type="match status" value="1"/>
</dbReference>
<sequence length="359" mass="38238">MSGSSTQPPDPTGLGDMNDIIFVSLGMIVMDEIRFPDGKVLSHVPGGSGLYSTLGARLAVTDVTNSGRVGCLALAGSDFPVSVVDTLKSWGITLCLQQADDRLSTRGLLQYQGTNFKDRVFSYTTAPLQPTPADLTNRIPLLRSVAFHLLASPQDFELSAQQLQAIRHADGVLTKPLLAWEPAPASCRSSFRDEHLKAAKLAHIYSPNHTELLAVFHDVEEPSLVFDRDTIQDIALQLLESGVGPDGQGAVVVRCEEHGSFAVSKAYTGRWFPAFYSGNSSKVVDATGAGNAFLGGATAKLAEGAGLTEAVIMGTVAASFAIEQIGLPERAGEGKGETWNGVGVLSRIEAYRAKMEKNY</sequence>
<dbReference type="InterPro" id="IPR011611">
    <property type="entry name" value="PfkB_dom"/>
</dbReference>
<feature type="domain" description="Carbohydrate kinase PfkB" evidence="1">
    <location>
        <begin position="30"/>
        <end position="326"/>
    </location>
</feature>
<evidence type="ECO:0000259" key="1">
    <source>
        <dbReference type="Pfam" id="PF00294"/>
    </source>
</evidence>
<dbReference type="Gene3D" id="3.40.1190.20">
    <property type="match status" value="1"/>
</dbReference>
<protein>
    <submittedName>
        <fullName evidence="2">Ribokinase-like protein</fullName>
    </submittedName>
</protein>
<comment type="caution">
    <text evidence="2">The sequence shown here is derived from an EMBL/GenBank/DDBJ whole genome shotgun (WGS) entry which is preliminary data.</text>
</comment>
<organism evidence="2 3">
    <name type="scientific">Cercophora samala</name>
    <dbReference type="NCBI Taxonomy" id="330535"/>
    <lineage>
        <taxon>Eukaryota</taxon>
        <taxon>Fungi</taxon>
        <taxon>Dikarya</taxon>
        <taxon>Ascomycota</taxon>
        <taxon>Pezizomycotina</taxon>
        <taxon>Sordariomycetes</taxon>
        <taxon>Sordariomycetidae</taxon>
        <taxon>Sordariales</taxon>
        <taxon>Lasiosphaeriaceae</taxon>
        <taxon>Cercophora</taxon>
    </lineage>
</organism>
<accession>A0AA40D9M0</accession>
<gene>
    <name evidence="2" type="ORF">QBC41DRAFT_324967</name>
</gene>
<evidence type="ECO:0000313" key="2">
    <source>
        <dbReference type="EMBL" id="KAK0666939.1"/>
    </source>
</evidence>
<dbReference type="Proteomes" id="UP001174997">
    <property type="component" value="Unassembled WGS sequence"/>
</dbReference>
<dbReference type="AlphaFoldDB" id="A0AA40D9M0"/>
<evidence type="ECO:0000313" key="3">
    <source>
        <dbReference type="Proteomes" id="UP001174997"/>
    </source>
</evidence>
<name>A0AA40D9M0_9PEZI</name>
<dbReference type="EMBL" id="JAULSY010000080">
    <property type="protein sequence ID" value="KAK0666939.1"/>
    <property type="molecule type" value="Genomic_DNA"/>
</dbReference>
<dbReference type="SUPFAM" id="SSF53613">
    <property type="entry name" value="Ribokinase-like"/>
    <property type="match status" value="1"/>
</dbReference>
<proteinExistence type="predicted"/>